<dbReference type="SMART" id="SM00474">
    <property type="entry name" value="35EXOc"/>
    <property type="match status" value="1"/>
</dbReference>
<name>F6S593_CIOIN</name>
<dbReference type="Ensembl" id="ENSCINT00000004474.3">
    <property type="protein sequence ID" value="ENSCINP00000004474.3"/>
    <property type="gene ID" value="ENSCING00000002195.3"/>
</dbReference>
<dbReference type="EMBL" id="EAAA01002650">
    <property type="status" value="NOT_ANNOTATED_CDS"/>
    <property type="molecule type" value="Genomic_DNA"/>
</dbReference>
<dbReference type="HOGENOM" id="CLU_007046_0_0_1"/>
<dbReference type="InParanoid" id="F6S593"/>
<dbReference type="GO" id="GO:0006139">
    <property type="term" value="P:nucleobase-containing compound metabolic process"/>
    <property type="evidence" value="ECO:0007669"/>
    <property type="project" value="InterPro"/>
</dbReference>
<dbReference type="Pfam" id="PF01927">
    <property type="entry name" value="Mut7-C"/>
    <property type="match status" value="2"/>
</dbReference>
<dbReference type="PANTHER" id="PTHR47765">
    <property type="entry name" value="3'-5' EXONUCLEASE DOMAIN-CONTAINING PROTEIN"/>
    <property type="match status" value="1"/>
</dbReference>
<organism evidence="3 4">
    <name type="scientific">Ciona intestinalis</name>
    <name type="common">Transparent sea squirt</name>
    <name type="synonym">Ascidia intestinalis</name>
    <dbReference type="NCBI Taxonomy" id="7719"/>
    <lineage>
        <taxon>Eukaryota</taxon>
        <taxon>Metazoa</taxon>
        <taxon>Chordata</taxon>
        <taxon>Tunicata</taxon>
        <taxon>Ascidiacea</taxon>
        <taxon>Phlebobranchia</taxon>
        <taxon>Cionidae</taxon>
        <taxon>Ciona</taxon>
    </lineage>
</organism>
<dbReference type="STRING" id="7719.ENSCINP00000004474"/>
<reference evidence="3" key="3">
    <citation type="submission" date="2025-08" db="UniProtKB">
        <authorList>
            <consortium name="Ensembl"/>
        </authorList>
    </citation>
    <scope>IDENTIFICATION</scope>
</reference>
<dbReference type="Proteomes" id="UP000008144">
    <property type="component" value="Chromosome 8"/>
</dbReference>
<evidence type="ECO:0000313" key="4">
    <source>
        <dbReference type="Proteomes" id="UP000008144"/>
    </source>
</evidence>
<dbReference type="InterPro" id="IPR052408">
    <property type="entry name" value="Exonuclease_MUT-7-like"/>
</dbReference>
<dbReference type="PANTHER" id="PTHR47765:SF2">
    <property type="entry name" value="EXONUCLEASE MUT-7 HOMOLOG"/>
    <property type="match status" value="1"/>
</dbReference>
<dbReference type="FunCoup" id="F6S593">
    <property type="interactions" value="5"/>
</dbReference>
<dbReference type="OMA" id="CSNWANR"/>
<sequence>LMSDVLFSSSTPYGDCLYLLMSCKSKKRPKSVGIFILNFLEDWITDHTEQLESITNAMKDKALEICDISHKNLLLKLISVYQVNQPDLSKIIHHVRTKLKGGGIKEAAAYVAHLKLHDHFSIYDIALPALLQNRVSILEDYIRDCTPAREEVMQMLDQWLAPDFDLVEFCMDHNFNQVRGEILRPQFIDRLLVRLMKTYQPDVNMYDVCKNLYKRHMLGKLRYILYRYYVEEAATMQNTRELVLKTVGDDEWLQVQLVDMVHHAYHDEEEAYRLKLHFNPDLKTEVLDTKNCASATLGSQSTQNKITQNQFHQLKLPLTSVIVVDNEELLQKCYENILNNNSCVGIDSEWAFSTSNTDGVAILQLAVQSNVYLLDVFNFTNQMNTCTLGLFLAKLIKSKNHLKLGYGLNEDMQKLACSIPLLKEALQASVRVLDFHIVLKHACRLYPKLLAMENDADELCKHSGLSKLALQTLGQALDKSEQISDWERRPLRVTQVTYAALDAFCLLEIYDVLSIRLQELGCNVTLEKIINQPVPKVKRRGRGKGPATDMQAGQNSNEVSILPQDKPPVNEVSARDFKVVCDNMLQGLARQLRCCGIDAKMLSNFEDHDVCAKIAQQENRIILTSGSPFRFLSSQVAVGHCFNVPNGLKAKEQVAVVLEKFNVNVTQLDVFSRCQICNCDQYLKLSSGEMLEAIRIKTAAVSAPASVPWNCFRGGDSELSAKAIDQTDTVIANKLCDLQLSDTKPTYAINPLSLSNNARLNMSDITIISKLPGKADVTITPLHCEQVPLPVAERIREFFCCVQCGKVYWEGRHFGN</sequence>
<dbReference type="GO" id="GO:0003676">
    <property type="term" value="F:nucleic acid binding"/>
    <property type="evidence" value="ECO:0007669"/>
    <property type="project" value="InterPro"/>
</dbReference>
<dbReference type="GeneTree" id="ENSGT00390000006843"/>
<dbReference type="Gene3D" id="3.30.420.10">
    <property type="entry name" value="Ribonuclease H-like superfamily/Ribonuclease H"/>
    <property type="match status" value="1"/>
</dbReference>
<dbReference type="InterPro" id="IPR002782">
    <property type="entry name" value="Mut7-C_RNAse_dom"/>
</dbReference>
<evidence type="ECO:0000256" key="1">
    <source>
        <dbReference type="SAM" id="MobiDB-lite"/>
    </source>
</evidence>
<evidence type="ECO:0000313" key="3">
    <source>
        <dbReference type="Ensembl" id="ENSCINP00000004474.3"/>
    </source>
</evidence>
<reference evidence="3" key="4">
    <citation type="submission" date="2025-09" db="UniProtKB">
        <authorList>
            <consortium name="Ensembl"/>
        </authorList>
    </citation>
    <scope>IDENTIFICATION</scope>
</reference>
<keyword evidence="4" id="KW-1185">Reference proteome</keyword>
<reference evidence="4" key="1">
    <citation type="journal article" date="2002" name="Science">
        <title>The draft genome of Ciona intestinalis: insights into chordate and vertebrate origins.</title>
        <authorList>
            <person name="Dehal P."/>
            <person name="Satou Y."/>
            <person name="Campbell R.K."/>
            <person name="Chapman J."/>
            <person name="Degnan B."/>
            <person name="De Tomaso A."/>
            <person name="Davidson B."/>
            <person name="Di Gregorio A."/>
            <person name="Gelpke M."/>
            <person name="Goodstein D.M."/>
            <person name="Harafuji N."/>
            <person name="Hastings K.E."/>
            <person name="Ho I."/>
            <person name="Hotta K."/>
            <person name="Huang W."/>
            <person name="Kawashima T."/>
            <person name="Lemaire P."/>
            <person name="Martinez D."/>
            <person name="Meinertzhagen I.A."/>
            <person name="Necula S."/>
            <person name="Nonaka M."/>
            <person name="Putnam N."/>
            <person name="Rash S."/>
            <person name="Saiga H."/>
            <person name="Satake M."/>
            <person name="Terry A."/>
            <person name="Yamada L."/>
            <person name="Wang H.G."/>
            <person name="Awazu S."/>
            <person name="Azumi K."/>
            <person name="Boore J."/>
            <person name="Branno M."/>
            <person name="Chin-Bow S."/>
            <person name="DeSantis R."/>
            <person name="Doyle S."/>
            <person name="Francino P."/>
            <person name="Keys D.N."/>
            <person name="Haga S."/>
            <person name="Hayashi H."/>
            <person name="Hino K."/>
            <person name="Imai K.S."/>
            <person name="Inaba K."/>
            <person name="Kano S."/>
            <person name="Kobayashi K."/>
            <person name="Kobayashi M."/>
            <person name="Lee B.I."/>
            <person name="Makabe K.W."/>
            <person name="Manohar C."/>
            <person name="Matassi G."/>
            <person name="Medina M."/>
            <person name="Mochizuki Y."/>
            <person name="Mount S."/>
            <person name="Morishita T."/>
            <person name="Miura S."/>
            <person name="Nakayama A."/>
            <person name="Nishizaka S."/>
            <person name="Nomoto H."/>
            <person name="Ohta F."/>
            <person name="Oishi K."/>
            <person name="Rigoutsos I."/>
            <person name="Sano M."/>
            <person name="Sasaki A."/>
            <person name="Sasakura Y."/>
            <person name="Shoguchi E."/>
            <person name="Shin-i T."/>
            <person name="Spagnuolo A."/>
            <person name="Stainier D."/>
            <person name="Suzuki M.M."/>
            <person name="Tassy O."/>
            <person name="Takatori N."/>
            <person name="Tokuoka M."/>
            <person name="Yagi K."/>
            <person name="Yoshizaki F."/>
            <person name="Wada S."/>
            <person name="Zhang C."/>
            <person name="Hyatt P.D."/>
            <person name="Larimer F."/>
            <person name="Detter C."/>
            <person name="Doggett N."/>
            <person name="Glavina T."/>
            <person name="Hawkins T."/>
            <person name="Richardson P."/>
            <person name="Lucas S."/>
            <person name="Kohara Y."/>
            <person name="Levine M."/>
            <person name="Satoh N."/>
            <person name="Rokhsar D.S."/>
        </authorList>
    </citation>
    <scope>NUCLEOTIDE SEQUENCE [LARGE SCALE GENOMIC DNA]</scope>
</reference>
<protein>
    <recommendedName>
        <fullName evidence="2">3'-5' exonuclease domain-containing protein</fullName>
    </recommendedName>
</protein>
<feature type="region of interest" description="Disordered" evidence="1">
    <location>
        <begin position="537"/>
        <end position="566"/>
    </location>
</feature>
<reference evidence="3" key="2">
    <citation type="journal article" date="2008" name="Genome Biol.">
        <title>Improved genome assembly and evidence-based global gene model set for the chordate Ciona intestinalis: new insight into intron and operon populations.</title>
        <authorList>
            <person name="Satou Y."/>
            <person name="Mineta K."/>
            <person name="Ogasawara M."/>
            <person name="Sasakura Y."/>
            <person name="Shoguchi E."/>
            <person name="Ueno K."/>
            <person name="Yamada L."/>
            <person name="Matsumoto J."/>
            <person name="Wasserscheid J."/>
            <person name="Dewar K."/>
            <person name="Wiley G.B."/>
            <person name="Macmil S.L."/>
            <person name="Roe B.A."/>
            <person name="Zeller R.W."/>
            <person name="Hastings K.E."/>
            <person name="Lemaire P."/>
            <person name="Lindquist E."/>
            <person name="Endo T."/>
            <person name="Hotta K."/>
            <person name="Inaba K."/>
        </authorList>
    </citation>
    <scope>NUCLEOTIDE SEQUENCE [LARGE SCALE GENOMIC DNA]</scope>
    <source>
        <strain evidence="3">wild type</strain>
    </source>
</reference>
<dbReference type="Pfam" id="PF01612">
    <property type="entry name" value="DNA_pol_A_exo1"/>
    <property type="match status" value="1"/>
</dbReference>
<evidence type="ECO:0000259" key="2">
    <source>
        <dbReference type="SMART" id="SM00474"/>
    </source>
</evidence>
<dbReference type="InterPro" id="IPR036397">
    <property type="entry name" value="RNaseH_sf"/>
</dbReference>
<dbReference type="InterPro" id="IPR002562">
    <property type="entry name" value="3'-5'_exonuclease_dom"/>
</dbReference>
<dbReference type="InterPro" id="IPR012337">
    <property type="entry name" value="RNaseH-like_sf"/>
</dbReference>
<feature type="domain" description="3'-5' exonuclease" evidence="2">
    <location>
        <begin position="321"/>
        <end position="518"/>
    </location>
</feature>
<proteinExistence type="predicted"/>
<dbReference type="SUPFAM" id="SSF53098">
    <property type="entry name" value="Ribonuclease H-like"/>
    <property type="match status" value="1"/>
</dbReference>
<dbReference type="AlphaFoldDB" id="F6S593"/>
<accession>F6S593</accession>
<dbReference type="GO" id="GO:0008408">
    <property type="term" value="F:3'-5' exonuclease activity"/>
    <property type="evidence" value="ECO:0007669"/>
    <property type="project" value="InterPro"/>
</dbReference>